<sequence length="457" mass="48421">MSDKPVLVIDVGTTSSSAVVVSGDSATLVPEPGTGLRGWPSAVYWDGEQMLVGSPAEQRKRSDPTSYGTEFKRGLAADTPNVLGRRRFRPIEQVAAVLVALRTEAERRYGGRIDRAVITVPATYAPTPLGPTAAGPTDTRRAQMIAAGEAAGFETVELLPEPVAAAFAPVSGPPLTSGDLVLVYDLGGGTFDTALVRIDERRHEVLGHAAIDDGGSDIDALLAAQIHSDGQQWLAPLLRAAAATPSAPATLRLGMAVTEFAQRIKHRLSDAPTVEDYLMPDAPAYRLSRTELASLATPLLTRTVECCGGLLDTLNIPAHQIDSVLLVGGGARMPAVTDTVRRVFGRPIRTVDDPELATVFGAARWLAHSGPRTVPAWSSPERTAPLSFGIPGGSTRLLRWLVRPGEVYSAGTRLARTRLPGGAIWDLTAATPGTLERLLVEPGTDVTSQDWLALARH</sequence>
<dbReference type="Pfam" id="PF00012">
    <property type="entry name" value="HSP70"/>
    <property type="match status" value="1"/>
</dbReference>
<dbReference type="Gene3D" id="3.90.640.10">
    <property type="entry name" value="Actin, Chain A, domain 4"/>
    <property type="match status" value="1"/>
</dbReference>
<dbReference type="GO" id="GO:0140662">
    <property type="term" value="F:ATP-dependent protein folding chaperone"/>
    <property type="evidence" value="ECO:0007669"/>
    <property type="project" value="InterPro"/>
</dbReference>
<evidence type="ECO:0000256" key="2">
    <source>
        <dbReference type="ARBA" id="ARBA00022840"/>
    </source>
</evidence>
<protein>
    <recommendedName>
        <fullName evidence="6">Hsp70 family protein</fullName>
    </recommendedName>
</protein>
<dbReference type="InterPro" id="IPR043129">
    <property type="entry name" value="ATPase_NBD"/>
</dbReference>
<dbReference type="AlphaFoldDB" id="A0A810N166"/>
<dbReference type="KEGG" id="pry:Prubr_36310"/>
<dbReference type="EMBL" id="AP023359">
    <property type="protein sequence ID" value="BCJ66610.1"/>
    <property type="molecule type" value="Genomic_DNA"/>
</dbReference>
<organism evidence="4 5">
    <name type="scientific">Polymorphospora rubra</name>
    <dbReference type="NCBI Taxonomy" id="338584"/>
    <lineage>
        <taxon>Bacteria</taxon>
        <taxon>Bacillati</taxon>
        <taxon>Actinomycetota</taxon>
        <taxon>Actinomycetes</taxon>
        <taxon>Micromonosporales</taxon>
        <taxon>Micromonosporaceae</taxon>
        <taxon>Polymorphospora</taxon>
    </lineage>
</organism>
<dbReference type="RefSeq" id="WP_212826829.1">
    <property type="nucleotide sequence ID" value="NZ_AP023359.1"/>
</dbReference>
<evidence type="ECO:0000313" key="5">
    <source>
        <dbReference type="Proteomes" id="UP000680866"/>
    </source>
</evidence>
<dbReference type="InterPro" id="IPR013126">
    <property type="entry name" value="Hsp_70_fam"/>
</dbReference>
<dbReference type="SUPFAM" id="SSF53067">
    <property type="entry name" value="Actin-like ATPase domain"/>
    <property type="match status" value="2"/>
</dbReference>
<dbReference type="GO" id="GO:0005524">
    <property type="term" value="F:ATP binding"/>
    <property type="evidence" value="ECO:0007669"/>
    <property type="project" value="UniProtKB-KW"/>
</dbReference>
<keyword evidence="5" id="KW-1185">Reference proteome</keyword>
<keyword evidence="2" id="KW-0067">ATP-binding</keyword>
<evidence type="ECO:0000256" key="3">
    <source>
        <dbReference type="ARBA" id="ARBA00023186"/>
    </source>
</evidence>
<keyword evidence="1" id="KW-0547">Nucleotide-binding</keyword>
<keyword evidence="3" id="KW-0143">Chaperone</keyword>
<dbReference type="PRINTS" id="PR00301">
    <property type="entry name" value="HEATSHOCK70"/>
</dbReference>
<dbReference type="Proteomes" id="UP000680866">
    <property type="component" value="Chromosome"/>
</dbReference>
<dbReference type="Gene3D" id="3.30.420.40">
    <property type="match status" value="2"/>
</dbReference>
<evidence type="ECO:0000256" key="1">
    <source>
        <dbReference type="ARBA" id="ARBA00022741"/>
    </source>
</evidence>
<reference evidence="4" key="1">
    <citation type="submission" date="2020-08" db="EMBL/GenBank/DDBJ databases">
        <title>Whole genome shotgun sequence of Polymorphospora rubra NBRC 101157.</title>
        <authorList>
            <person name="Komaki H."/>
            <person name="Tamura T."/>
        </authorList>
    </citation>
    <scope>NUCLEOTIDE SEQUENCE</scope>
    <source>
        <strain evidence="4">NBRC 101157</strain>
    </source>
</reference>
<evidence type="ECO:0000313" key="4">
    <source>
        <dbReference type="EMBL" id="BCJ66610.1"/>
    </source>
</evidence>
<evidence type="ECO:0008006" key="6">
    <source>
        <dbReference type="Google" id="ProtNLM"/>
    </source>
</evidence>
<gene>
    <name evidence="4" type="ORF">Prubr_36310</name>
</gene>
<proteinExistence type="predicted"/>
<name>A0A810N166_9ACTN</name>
<accession>A0A810N166</accession>
<dbReference type="PANTHER" id="PTHR19375">
    <property type="entry name" value="HEAT SHOCK PROTEIN 70KDA"/>
    <property type="match status" value="1"/>
</dbReference>